<comment type="similarity">
    <text evidence="4 13">Belongs to the MoeA family.</text>
</comment>
<dbReference type="NCBIfam" id="TIGR00177">
    <property type="entry name" value="molyb_syn"/>
    <property type="match status" value="1"/>
</dbReference>
<evidence type="ECO:0000256" key="11">
    <source>
        <dbReference type="ARBA" id="ARBA00023150"/>
    </source>
</evidence>
<dbReference type="FunFam" id="3.40.980.10:FF:000004">
    <property type="entry name" value="Molybdopterin molybdenumtransferase"/>
    <property type="match status" value="1"/>
</dbReference>
<evidence type="ECO:0000313" key="18">
    <source>
        <dbReference type="Proteomes" id="UP000182836"/>
    </source>
</evidence>
<reference evidence="15 17" key="1">
    <citation type="submission" date="2015-07" db="EMBL/GenBank/DDBJ databases">
        <title>Fjat-14205 dsm 2895.</title>
        <authorList>
            <person name="Liu B."/>
            <person name="Wang J."/>
            <person name="Zhu Y."/>
            <person name="Liu G."/>
            <person name="Chen Q."/>
            <person name="Chen Z."/>
            <person name="Lan J."/>
            <person name="Che J."/>
            <person name="Ge C."/>
            <person name="Shi H."/>
            <person name="Pan Z."/>
            <person name="Liu X."/>
        </authorList>
    </citation>
    <scope>NUCLEOTIDE SEQUENCE [LARGE SCALE GENOMIC DNA]</scope>
    <source>
        <strain evidence="15 17">DSM 2895</strain>
    </source>
</reference>
<protein>
    <recommendedName>
        <fullName evidence="6 13">Molybdopterin molybdenumtransferase</fullName>
        <ecNumber evidence="5 13">2.10.1.1</ecNumber>
    </recommendedName>
</protein>
<accession>A0A0D1XC08</accession>
<dbReference type="SUPFAM" id="SSF53218">
    <property type="entry name" value="Molybdenum cofactor biosynthesis proteins"/>
    <property type="match status" value="1"/>
</dbReference>
<evidence type="ECO:0000256" key="13">
    <source>
        <dbReference type="RuleBase" id="RU365090"/>
    </source>
</evidence>
<keyword evidence="8 13" id="KW-0808">Transferase</keyword>
<evidence type="ECO:0000256" key="10">
    <source>
        <dbReference type="ARBA" id="ARBA00022842"/>
    </source>
</evidence>
<proteinExistence type="inferred from homology"/>
<dbReference type="UniPathway" id="UPA00344"/>
<dbReference type="GO" id="GO:0061599">
    <property type="term" value="F:molybdopterin molybdotransferase activity"/>
    <property type="evidence" value="ECO:0007669"/>
    <property type="project" value="UniProtKB-UniRule"/>
</dbReference>
<dbReference type="InterPro" id="IPR036135">
    <property type="entry name" value="MoeA_linker/N_sf"/>
</dbReference>
<dbReference type="InterPro" id="IPR005110">
    <property type="entry name" value="MoeA_linker/N"/>
</dbReference>
<dbReference type="Gene3D" id="2.40.340.10">
    <property type="entry name" value="MoeA, C-terminal, domain IV"/>
    <property type="match status" value="1"/>
</dbReference>
<keyword evidence="10 13" id="KW-0460">Magnesium</keyword>
<dbReference type="PANTHER" id="PTHR10192:SF5">
    <property type="entry name" value="GEPHYRIN"/>
    <property type="match status" value="1"/>
</dbReference>
<evidence type="ECO:0000256" key="3">
    <source>
        <dbReference type="ARBA" id="ARBA00005046"/>
    </source>
</evidence>
<dbReference type="EMBL" id="LGUG01000004">
    <property type="protein sequence ID" value="KON96601.1"/>
    <property type="molecule type" value="Genomic_DNA"/>
</dbReference>
<evidence type="ECO:0000256" key="1">
    <source>
        <dbReference type="ARBA" id="ARBA00001946"/>
    </source>
</evidence>
<evidence type="ECO:0000256" key="6">
    <source>
        <dbReference type="ARBA" id="ARBA00021108"/>
    </source>
</evidence>
<dbReference type="InterPro" id="IPR005111">
    <property type="entry name" value="MoeA_C_domain_IV"/>
</dbReference>
<dbReference type="InterPro" id="IPR036425">
    <property type="entry name" value="MoaB/Mog-like_dom_sf"/>
</dbReference>
<dbReference type="AlphaFoldDB" id="A0A0D1XC08"/>
<evidence type="ECO:0000256" key="5">
    <source>
        <dbReference type="ARBA" id="ARBA00013269"/>
    </source>
</evidence>
<dbReference type="SUPFAM" id="SSF63882">
    <property type="entry name" value="MoeA N-terminal region -like"/>
    <property type="match status" value="1"/>
</dbReference>
<dbReference type="EMBL" id="FNED01000019">
    <property type="protein sequence ID" value="SDJ50276.1"/>
    <property type="molecule type" value="Genomic_DNA"/>
</dbReference>
<dbReference type="Proteomes" id="UP000182836">
    <property type="component" value="Unassembled WGS sequence"/>
</dbReference>
<dbReference type="InterPro" id="IPR036688">
    <property type="entry name" value="MoeA_C_domain_IV_sf"/>
</dbReference>
<keyword evidence="7 13" id="KW-0500">Molybdenum</keyword>
<dbReference type="SUPFAM" id="SSF63867">
    <property type="entry name" value="MoeA C-terminal domain-like"/>
    <property type="match status" value="1"/>
</dbReference>
<keyword evidence="17" id="KW-1185">Reference proteome</keyword>
<comment type="catalytic activity">
    <reaction evidence="12">
        <text>adenylyl-molybdopterin + molybdate = Mo-molybdopterin + AMP + H(+)</text>
        <dbReference type="Rhea" id="RHEA:35047"/>
        <dbReference type="ChEBI" id="CHEBI:15378"/>
        <dbReference type="ChEBI" id="CHEBI:36264"/>
        <dbReference type="ChEBI" id="CHEBI:62727"/>
        <dbReference type="ChEBI" id="CHEBI:71302"/>
        <dbReference type="ChEBI" id="CHEBI:456215"/>
        <dbReference type="EC" id="2.10.1.1"/>
    </reaction>
</comment>
<evidence type="ECO:0000313" key="16">
    <source>
        <dbReference type="EMBL" id="SDJ50276.1"/>
    </source>
</evidence>
<evidence type="ECO:0000313" key="17">
    <source>
        <dbReference type="Proteomes" id="UP000037269"/>
    </source>
</evidence>
<dbReference type="InterPro" id="IPR001453">
    <property type="entry name" value="MoaB/Mog_dom"/>
</dbReference>
<dbReference type="NCBIfam" id="NF045515">
    <property type="entry name" value="Glp_gephyrin"/>
    <property type="match status" value="1"/>
</dbReference>
<evidence type="ECO:0000256" key="2">
    <source>
        <dbReference type="ARBA" id="ARBA00002901"/>
    </source>
</evidence>
<dbReference type="STRING" id="47500.AF333_15110"/>
<dbReference type="Pfam" id="PF03453">
    <property type="entry name" value="MoeA_N"/>
    <property type="match status" value="1"/>
</dbReference>
<keyword evidence="9 13" id="KW-0479">Metal-binding</keyword>
<dbReference type="PATRIC" id="fig|47500.12.peg.3776"/>
<dbReference type="Gene3D" id="2.170.190.11">
    <property type="entry name" value="Molybdopterin biosynthesis moea protein, domain 3"/>
    <property type="match status" value="1"/>
</dbReference>
<name>A0A0D1XC08_ANEMI</name>
<dbReference type="GO" id="GO:0005829">
    <property type="term" value="C:cytosol"/>
    <property type="evidence" value="ECO:0007669"/>
    <property type="project" value="TreeGrafter"/>
</dbReference>
<evidence type="ECO:0000256" key="8">
    <source>
        <dbReference type="ARBA" id="ARBA00022679"/>
    </source>
</evidence>
<dbReference type="RefSeq" id="WP_043066578.1">
    <property type="nucleotide sequence ID" value="NZ_BJOA01000112.1"/>
</dbReference>
<dbReference type="FunFam" id="2.170.190.11:FF:000001">
    <property type="entry name" value="Molybdopterin molybdenumtransferase"/>
    <property type="match status" value="1"/>
</dbReference>
<gene>
    <name evidence="15" type="ORF">AF333_15110</name>
    <name evidence="16" type="ORF">SAMN04487909_11948</name>
</gene>
<comment type="function">
    <text evidence="2 13">Catalyzes the insertion of molybdate into adenylated molybdopterin with the concomitant release of AMP.</text>
</comment>
<evidence type="ECO:0000256" key="4">
    <source>
        <dbReference type="ARBA" id="ARBA00010763"/>
    </source>
</evidence>
<sequence>MRFHREPIQVEEARERVLAFAERNQVERIPLLESEGRRLAEPIRATNDVPHFPKSPYDGFAVRAEDTSGATPAMPIELEVVGAIACGDEPTFTVGAGQAARIMTGAAIPEGADCVIMFEMTTENEARVERYVGVKKEMEPGENIIELGEEKKAGDLLIEAGKRIGPGEMAILATFGYAEVPVYRLPRIGILATGSELLMPEEPLRYGKIRNSNSYMTASQVRQAGGVPILYGNLEDDPDKAVERILMILEETDMLITSGGVSVGDFDIMVEVFNRLDAQLLFNKIAMRPGSVTSAARYNDTFIFGLSGNPGACFVGFELFVRPLLAAMQGKPEVHLKEMKATLGVDMKKPSPFDRFVRSSWTIEDGRVVVYPVGRDKSGVVTNITDANCLMRIPPGGSGVGKGDTVTILQLPYNVGE</sequence>
<dbReference type="Pfam" id="PF00994">
    <property type="entry name" value="MoCF_biosynth"/>
    <property type="match status" value="1"/>
</dbReference>
<dbReference type="Pfam" id="PF03454">
    <property type="entry name" value="MoeA_C"/>
    <property type="match status" value="1"/>
</dbReference>
<comment type="cofactor">
    <cofactor evidence="1 13">
        <name>Mg(2+)</name>
        <dbReference type="ChEBI" id="CHEBI:18420"/>
    </cofactor>
</comment>
<dbReference type="EC" id="2.10.1.1" evidence="5 13"/>
<dbReference type="CDD" id="cd00887">
    <property type="entry name" value="MoeA"/>
    <property type="match status" value="1"/>
</dbReference>
<evidence type="ECO:0000256" key="9">
    <source>
        <dbReference type="ARBA" id="ARBA00022723"/>
    </source>
</evidence>
<dbReference type="OrthoDB" id="9804758at2"/>
<evidence type="ECO:0000313" key="15">
    <source>
        <dbReference type="EMBL" id="KON96601.1"/>
    </source>
</evidence>
<feature type="domain" description="MoaB/Mog" evidence="14">
    <location>
        <begin position="189"/>
        <end position="327"/>
    </location>
</feature>
<dbReference type="Gene3D" id="3.40.980.10">
    <property type="entry name" value="MoaB/Mog-like domain"/>
    <property type="match status" value="1"/>
</dbReference>
<keyword evidence="11 13" id="KW-0501">Molybdenum cofactor biosynthesis</keyword>
<dbReference type="GeneID" id="42306507"/>
<dbReference type="SMART" id="SM00852">
    <property type="entry name" value="MoCF_biosynth"/>
    <property type="match status" value="1"/>
</dbReference>
<dbReference type="Gene3D" id="3.90.105.10">
    <property type="entry name" value="Molybdopterin biosynthesis moea protein, domain 2"/>
    <property type="match status" value="1"/>
</dbReference>
<dbReference type="GO" id="GO:0046872">
    <property type="term" value="F:metal ion binding"/>
    <property type="evidence" value="ECO:0007669"/>
    <property type="project" value="UniProtKB-UniRule"/>
</dbReference>
<reference evidence="16 18" key="2">
    <citation type="submission" date="2016-10" db="EMBL/GenBank/DDBJ databases">
        <authorList>
            <person name="de Groot N.N."/>
        </authorList>
    </citation>
    <scope>NUCLEOTIDE SEQUENCE [LARGE SCALE GENOMIC DNA]</scope>
    <source>
        <strain evidence="16 18">DSM 2895</strain>
    </source>
</reference>
<dbReference type="Proteomes" id="UP000037269">
    <property type="component" value="Unassembled WGS sequence"/>
</dbReference>
<dbReference type="PANTHER" id="PTHR10192">
    <property type="entry name" value="MOLYBDOPTERIN BIOSYNTHESIS PROTEIN"/>
    <property type="match status" value="1"/>
</dbReference>
<dbReference type="GO" id="GO:0006777">
    <property type="term" value="P:Mo-molybdopterin cofactor biosynthetic process"/>
    <property type="evidence" value="ECO:0007669"/>
    <property type="project" value="UniProtKB-UniRule"/>
</dbReference>
<evidence type="ECO:0000259" key="14">
    <source>
        <dbReference type="SMART" id="SM00852"/>
    </source>
</evidence>
<comment type="pathway">
    <text evidence="3 13">Cofactor biosynthesis; molybdopterin biosynthesis.</text>
</comment>
<evidence type="ECO:0000256" key="7">
    <source>
        <dbReference type="ARBA" id="ARBA00022505"/>
    </source>
</evidence>
<dbReference type="InterPro" id="IPR038987">
    <property type="entry name" value="MoeA-like"/>
</dbReference>
<evidence type="ECO:0000256" key="12">
    <source>
        <dbReference type="ARBA" id="ARBA00047317"/>
    </source>
</evidence>
<organism evidence="15 17">
    <name type="scientific">Aneurinibacillus migulanus</name>
    <name type="common">Bacillus migulanus</name>
    <dbReference type="NCBI Taxonomy" id="47500"/>
    <lineage>
        <taxon>Bacteria</taxon>
        <taxon>Bacillati</taxon>
        <taxon>Bacillota</taxon>
        <taxon>Bacilli</taxon>
        <taxon>Bacillales</taxon>
        <taxon>Paenibacillaceae</taxon>
        <taxon>Aneurinibacillus group</taxon>
        <taxon>Aneurinibacillus</taxon>
    </lineage>
</organism>